<comment type="caution">
    <text evidence="2">The sequence shown here is derived from an EMBL/GenBank/DDBJ whole genome shotgun (WGS) entry which is preliminary data.</text>
</comment>
<evidence type="ECO:0000256" key="1">
    <source>
        <dbReference type="SAM" id="MobiDB-lite"/>
    </source>
</evidence>
<name>A0A835G1B0_SPOEX</name>
<accession>A0A835G1B0</accession>
<reference evidence="2" key="1">
    <citation type="submission" date="2020-08" db="EMBL/GenBank/DDBJ databases">
        <title>Spodoptera exigua strain:BAW_Kor-Di-RS1 Genome sequencing and assembly.</title>
        <authorList>
            <person name="Kim J."/>
            <person name="Nam H.Y."/>
            <person name="Kwon M."/>
            <person name="Choi J.H."/>
            <person name="Cho S.R."/>
            <person name="Kim G.-H."/>
        </authorList>
    </citation>
    <scope>NUCLEOTIDE SEQUENCE</scope>
    <source>
        <strain evidence="2">BAW_Kor-Di-RS1</strain>
        <tissue evidence="2">Whole-body</tissue>
    </source>
</reference>
<evidence type="ECO:0000313" key="2">
    <source>
        <dbReference type="EMBL" id="KAF9405757.1"/>
    </source>
</evidence>
<evidence type="ECO:0000313" key="3">
    <source>
        <dbReference type="Proteomes" id="UP000648187"/>
    </source>
</evidence>
<dbReference type="Gene3D" id="3.30.70.1820">
    <property type="entry name" value="L1 transposable element, RRM domain"/>
    <property type="match status" value="1"/>
</dbReference>
<sequence length="244" mass="27460">MSQVSEIISIHKNVQESLLKRMGDIEAQIQSAGPAKDTVARIAEEFRAFRELVFDMLKMLRAQVIECCRSIDDLEMRSRQKAAIFQGMPELDNEDCSGLILGVINTKLGLDLPVSAIKVCHRLGASNKDHHRPILVKFSSLDDKASVWKAKTRLRGTKISIREFLTKPRQEVFSKARHHFGMRSCWTRDGNIFLKTSDGNKHRVTCLEELSPLLIQYPRAPGASQPEARHGAGVNSSKLKDARK</sequence>
<gene>
    <name evidence="2" type="ORF">HW555_013636</name>
</gene>
<proteinExistence type="predicted"/>
<protein>
    <submittedName>
        <fullName evidence="2">Uncharacterized protein</fullName>
    </submittedName>
</protein>
<dbReference type="AlphaFoldDB" id="A0A835G1B0"/>
<dbReference type="Proteomes" id="UP000648187">
    <property type="component" value="Unassembled WGS sequence"/>
</dbReference>
<organism evidence="2 3">
    <name type="scientific">Spodoptera exigua</name>
    <name type="common">Beet armyworm</name>
    <name type="synonym">Noctua fulgens</name>
    <dbReference type="NCBI Taxonomy" id="7107"/>
    <lineage>
        <taxon>Eukaryota</taxon>
        <taxon>Metazoa</taxon>
        <taxon>Ecdysozoa</taxon>
        <taxon>Arthropoda</taxon>
        <taxon>Hexapoda</taxon>
        <taxon>Insecta</taxon>
        <taxon>Pterygota</taxon>
        <taxon>Neoptera</taxon>
        <taxon>Endopterygota</taxon>
        <taxon>Lepidoptera</taxon>
        <taxon>Glossata</taxon>
        <taxon>Ditrysia</taxon>
        <taxon>Noctuoidea</taxon>
        <taxon>Noctuidae</taxon>
        <taxon>Amphipyrinae</taxon>
        <taxon>Spodoptera</taxon>
    </lineage>
</organism>
<feature type="region of interest" description="Disordered" evidence="1">
    <location>
        <begin position="219"/>
        <end position="244"/>
    </location>
</feature>
<dbReference type="EMBL" id="JACKWZ010000687">
    <property type="protein sequence ID" value="KAF9405757.1"/>
    <property type="molecule type" value="Genomic_DNA"/>
</dbReference>
<keyword evidence="3" id="KW-1185">Reference proteome</keyword>